<dbReference type="Pfam" id="PF08818">
    <property type="entry name" value="DUF1801"/>
    <property type="match status" value="1"/>
</dbReference>
<evidence type="ECO:0000313" key="3">
    <source>
        <dbReference type="Proteomes" id="UP001597460"/>
    </source>
</evidence>
<dbReference type="InterPro" id="IPR014922">
    <property type="entry name" value="YdhG-like"/>
</dbReference>
<accession>A0ABW5JNE9</accession>
<feature type="domain" description="YdhG-like" evidence="1">
    <location>
        <begin position="25"/>
        <end position="129"/>
    </location>
</feature>
<dbReference type="RefSeq" id="WP_390302608.1">
    <property type="nucleotide sequence ID" value="NZ_JBHULI010000025.1"/>
</dbReference>
<sequence length="140" mass="16323">MAELKTKENDTSVKDYLNAIDDPQRKEDCLSIHEIMQRITGHEGSMWGDSMVGYGSYHYKYESGREGDWFLAGFANRKKSISIYIMSGFSEYDDLLDNLGKHKTGKSCLYINKLDDIDKEILEKMIETSVEYIQHKYREE</sequence>
<dbReference type="Proteomes" id="UP001597460">
    <property type="component" value="Unassembled WGS sequence"/>
</dbReference>
<dbReference type="Gene3D" id="3.90.1150.200">
    <property type="match status" value="1"/>
</dbReference>
<dbReference type="EMBL" id="JBHULI010000025">
    <property type="protein sequence ID" value="MFD2533038.1"/>
    <property type="molecule type" value="Genomic_DNA"/>
</dbReference>
<gene>
    <name evidence="2" type="ORF">ACFSVN_11315</name>
</gene>
<dbReference type="SUPFAM" id="SSF159888">
    <property type="entry name" value="YdhG-like"/>
    <property type="match status" value="1"/>
</dbReference>
<protein>
    <submittedName>
        <fullName evidence="2">DUF1801 domain-containing protein</fullName>
    </submittedName>
</protein>
<keyword evidence="3" id="KW-1185">Reference proteome</keyword>
<reference evidence="3" key="1">
    <citation type="journal article" date="2019" name="Int. J. Syst. Evol. Microbiol.">
        <title>The Global Catalogue of Microorganisms (GCM) 10K type strain sequencing project: providing services to taxonomists for standard genome sequencing and annotation.</title>
        <authorList>
            <consortium name="The Broad Institute Genomics Platform"/>
            <consortium name="The Broad Institute Genome Sequencing Center for Infectious Disease"/>
            <person name="Wu L."/>
            <person name="Ma J."/>
        </authorList>
    </citation>
    <scope>NUCLEOTIDE SEQUENCE [LARGE SCALE GENOMIC DNA]</scope>
    <source>
        <strain evidence="3">KCTC 52042</strain>
    </source>
</reference>
<organism evidence="2 3">
    <name type="scientific">Gracilimonas halophila</name>
    <dbReference type="NCBI Taxonomy" id="1834464"/>
    <lineage>
        <taxon>Bacteria</taxon>
        <taxon>Pseudomonadati</taxon>
        <taxon>Balneolota</taxon>
        <taxon>Balneolia</taxon>
        <taxon>Balneolales</taxon>
        <taxon>Balneolaceae</taxon>
        <taxon>Gracilimonas</taxon>
    </lineage>
</organism>
<evidence type="ECO:0000313" key="2">
    <source>
        <dbReference type="EMBL" id="MFD2533038.1"/>
    </source>
</evidence>
<name>A0ABW5JNE9_9BACT</name>
<proteinExistence type="predicted"/>
<evidence type="ECO:0000259" key="1">
    <source>
        <dbReference type="Pfam" id="PF08818"/>
    </source>
</evidence>
<comment type="caution">
    <text evidence="2">The sequence shown here is derived from an EMBL/GenBank/DDBJ whole genome shotgun (WGS) entry which is preliminary data.</text>
</comment>